<dbReference type="PANTHER" id="PTHR13774">
    <property type="entry name" value="PHENAZINE BIOSYNTHESIS PROTEIN"/>
    <property type="match status" value="1"/>
</dbReference>
<dbReference type="EMBL" id="CP019655">
    <property type="protein sequence ID" value="AVF26244.1"/>
    <property type="molecule type" value="Genomic_DNA"/>
</dbReference>
<dbReference type="InterPro" id="IPR003719">
    <property type="entry name" value="Phenazine_PhzF-like"/>
</dbReference>
<comment type="similarity">
    <text evidence="1">Belongs to the PhzF family.</text>
</comment>
<organism evidence="4 5">
    <name type="scientific">Paenibacillus larvae subsp. larvae</name>
    <dbReference type="NCBI Taxonomy" id="147375"/>
    <lineage>
        <taxon>Bacteria</taxon>
        <taxon>Bacillati</taxon>
        <taxon>Bacillota</taxon>
        <taxon>Bacilli</taxon>
        <taxon>Bacillales</taxon>
        <taxon>Paenibacillaceae</taxon>
        <taxon>Paenibacillus</taxon>
    </lineage>
</organism>
<dbReference type="Proteomes" id="UP000239833">
    <property type="component" value="Chromosome"/>
</dbReference>
<dbReference type="SUPFAM" id="SSF54506">
    <property type="entry name" value="Diaminopimelate epimerase-like"/>
    <property type="match status" value="1"/>
</dbReference>
<dbReference type="Gene3D" id="3.10.310.10">
    <property type="entry name" value="Diaminopimelate Epimerase, Chain A, domain 1"/>
    <property type="match status" value="2"/>
</dbReference>
<accession>A0A2L1U002</accession>
<proteinExistence type="inferred from homology"/>
<reference evidence="5" key="1">
    <citation type="submission" date="2017-02" db="EMBL/GenBank/DDBJ databases">
        <title>Delineation of Paenibacillus larvae strains originating from foulbrood outbreaks.</title>
        <authorList>
            <person name="Beims H."/>
            <person name="Bunk B."/>
            <person name="Sproeer C."/>
            <person name="Mohr K.I."/>
            <person name="Pradella S."/>
            <person name="Guenther G."/>
            <person name="Rohde M."/>
            <person name="von der Ohe W."/>
            <person name="Steinert M."/>
        </authorList>
    </citation>
    <scope>NUCLEOTIDE SEQUENCE [LARGE SCALE GENOMIC DNA]</scope>
    <source>
        <strain evidence="5">Eric_III</strain>
    </source>
</reference>
<feature type="active site" evidence="3">
    <location>
        <position position="47"/>
    </location>
</feature>
<protein>
    <submittedName>
        <fullName evidence="4">Phenazine biosynthesis protein PhzF</fullName>
    </submittedName>
</protein>
<evidence type="ECO:0000256" key="3">
    <source>
        <dbReference type="PIRSR" id="PIRSR016184-1"/>
    </source>
</evidence>
<name>A0A2L1U002_9BACL</name>
<gene>
    <name evidence="4" type="primary">phzF</name>
    <name evidence="4" type="ORF">ERICIII_02079</name>
</gene>
<keyword evidence="2" id="KW-0413">Isomerase</keyword>
<dbReference type="Pfam" id="PF02567">
    <property type="entry name" value="PhzC-PhzF"/>
    <property type="match status" value="1"/>
</dbReference>
<dbReference type="NCBIfam" id="TIGR00654">
    <property type="entry name" value="PhzF_family"/>
    <property type="match status" value="1"/>
</dbReference>
<dbReference type="PIRSF" id="PIRSF016184">
    <property type="entry name" value="PhzC_PhzF"/>
    <property type="match status" value="1"/>
</dbReference>
<dbReference type="AlphaFoldDB" id="A0A2L1U002"/>
<sequence length="303" mass="33967">MKKVRVYHYDAFSVISNKGNPAGVVLHADGLCAEDMQQIARQVGFNETSFVLKSDVASFRFRYFTPGHEMDLCGHATVATVFCLKRQGLLPEVEELSVETKAGILKIRVSDTEQGFFIHMQQAEPKFIPYEGSIDALAGLMGLTADHIDPAYPVVYGSTGIWTLLVPIRSLETFNMMKPDNVRFPQVLIQKQSVSLHPFCLHTYDPKADLHARHFSSPQSGIVEDAVTGTAAGVLGAYYQTFLQSHQEEVRLIVEQGQEMNREGRVYVYVRKEQGHLHVEISGTAVYVKEFMLEYEETTSSNI</sequence>
<evidence type="ECO:0000313" key="5">
    <source>
        <dbReference type="Proteomes" id="UP000239833"/>
    </source>
</evidence>
<evidence type="ECO:0000256" key="2">
    <source>
        <dbReference type="ARBA" id="ARBA00023235"/>
    </source>
</evidence>
<evidence type="ECO:0000256" key="1">
    <source>
        <dbReference type="ARBA" id="ARBA00008270"/>
    </source>
</evidence>
<dbReference type="GO" id="GO:0005737">
    <property type="term" value="C:cytoplasm"/>
    <property type="evidence" value="ECO:0007669"/>
    <property type="project" value="TreeGrafter"/>
</dbReference>
<dbReference type="PANTHER" id="PTHR13774:SF17">
    <property type="entry name" value="PHENAZINE BIOSYNTHESIS-LIKE DOMAIN-CONTAINING PROTEIN"/>
    <property type="match status" value="1"/>
</dbReference>
<dbReference type="GeneID" id="64218805"/>
<dbReference type="GO" id="GO:0016853">
    <property type="term" value="F:isomerase activity"/>
    <property type="evidence" value="ECO:0007669"/>
    <property type="project" value="UniProtKB-KW"/>
</dbReference>
<evidence type="ECO:0000313" key="4">
    <source>
        <dbReference type="EMBL" id="AVF26244.1"/>
    </source>
</evidence>
<dbReference type="RefSeq" id="WP_077997466.1">
    <property type="nucleotide sequence ID" value="NZ_CP019655.1"/>
</dbReference>